<evidence type="ECO:0000256" key="11">
    <source>
        <dbReference type="ARBA" id="ARBA00023212"/>
    </source>
</evidence>
<keyword evidence="11 13" id="KW-0206">Cytoskeleton</keyword>
<dbReference type="AlphaFoldDB" id="A0AAF0EZK5"/>
<evidence type="ECO:0000256" key="7">
    <source>
        <dbReference type="ARBA" id="ARBA00022816"/>
    </source>
</evidence>
<evidence type="ECO:0000313" key="15">
    <source>
        <dbReference type="Proteomes" id="UP001219933"/>
    </source>
</evidence>
<keyword evidence="5 13" id="KW-0963">Cytoplasm</keyword>
<evidence type="ECO:0000256" key="4">
    <source>
        <dbReference type="ARBA" id="ARBA00022448"/>
    </source>
</evidence>
<keyword evidence="9 13" id="KW-0243">Dynein</keyword>
<keyword evidence="8" id="KW-0653">Protein transport</keyword>
<dbReference type="EMBL" id="CP119879">
    <property type="protein sequence ID" value="WFD35498.1"/>
    <property type="molecule type" value="Genomic_DNA"/>
</dbReference>
<sequence length="91" mass="10235">MAADAAPTAVVKNVDMEPDMQQAIVEIAGDALVRFAVEKDMAAHIKRTVDERYGPTWHVVVGKSFGSFVTHETKHFIYFYLGHIAFLIWRA</sequence>
<evidence type="ECO:0000256" key="13">
    <source>
        <dbReference type="RuleBase" id="RU365010"/>
    </source>
</evidence>
<dbReference type="InterPro" id="IPR001372">
    <property type="entry name" value="Dynein_light_chain_typ-1/2"/>
</dbReference>
<dbReference type="PROSITE" id="PS01239">
    <property type="entry name" value="DYNEIN_LIGHT_1"/>
    <property type="match status" value="1"/>
</dbReference>
<evidence type="ECO:0000313" key="14">
    <source>
        <dbReference type="EMBL" id="WFD35498.1"/>
    </source>
</evidence>
<proteinExistence type="inferred from homology"/>
<evidence type="ECO:0000256" key="10">
    <source>
        <dbReference type="ARBA" id="ARBA00023175"/>
    </source>
</evidence>
<comment type="function">
    <text evidence="13">Acts as one of several non-catalytic accessory components of the cytoplasmic dynein complex that are thought to be involved in linking dynein to cargos and to adapter proteins that regulate dynein function. Cytoplasmic dynein acts as a motor for the intracellular retrograde motility of vesicles and organelles along microtubules. May play a role in changing or maintaining the spatial distribution of cytoskeletal structures.</text>
</comment>
<dbReference type="FunFam" id="3.30.740.10:FF:000005">
    <property type="entry name" value="Dynein light chain"/>
    <property type="match status" value="1"/>
</dbReference>
<dbReference type="InterPro" id="IPR037177">
    <property type="entry name" value="DLC_sf"/>
</dbReference>
<dbReference type="GO" id="GO:0005868">
    <property type="term" value="C:cytoplasmic dynein complex"/>
    <property type="evidence" value="ECO:0007669"/>
    <property type="project" value="TreeGrafter"/>
</dbReference>
<dbReference type="CDD" id="cd21452">
    <property type="entry name" value="DLC-like_DYNLL1_DYNLL2"/>
    <property type="match status" value="1"/>
</dbReference>
<dbReference type="SUPFAM" id="SSF54648">
    <property type="entry name" value="DLC"/>
    <property type="match status" value="1"/>
</dbReference>
<keyword evidence="7" id="KW-0509">mRNA transport</keyword>
<evidence type="ECO:0000256" key="3">
    <source>
        <dbReference type="ARBA" id="ARBA00010156"/>
    </source>
</evidence>
<evidence type="ECO:0000256" key="9">
    <source>
        <dbReference type="ARBA" id="ARBA00023017"/>
    </source>
</evidence>
<keyword evidence="10 13" id="KW-0505">Motor protein</keyword>
<protein>
    <recommendedName>
        <fullName evidence="13">Dynein light chain</fullName>
    </recommendedName>
</protein>
<dbReference type="GO" id="GO:0007017">
    <property type="term" value="P:microtubule-based process"/>
    <property type="evidence" value="ECO:0007669"/>
    <property type="project" value="InterPro"/>
</dbReference>
<dbReference type="GO" id="GO:0005874">
    <property type="term" value="C:microtubule"/>
    <property type="evidence" value="ECO:0007669"/>
    <property type="project" value="UniProtKB-KW"/>
</dbReference>
<keyword evidence="15" id="KW-1185">Reference proteome</keyword>
<dbReference type="GO" id="GO:0015031">
    <property type="term" value="P:protein transport"/>
    <property type="evidence" value="ECO:0007669"/>
    <property type="project" value="UniProtKB-KW"/>
</dbReference>
<dbReference type="PANTHER" id="PTHR11886:SF35">
    <property type="entry name" value="DYNEIN LIGHT CHAIN"/>
    <property type="match status" value="1"/>
</dbReference>
<evidence type="ECO:0000256" key="5">
    <source>
        <dbReference type="ARBA" id="ARBA00022490"/>
    </source>
</evidence>
<evidence type="ECO:0000256" key="12">
    <source>
        <dbReference type="ARBA" id="ARBA00023242"/>
    </source>
</evidence>
<gene>
    <name evidence="14" type="primary">DYN2</name>
    <name evidence="14" type="ORF">MCUN1_002354</name>
</gene>
<evidence type="ECO:0000256" key="2">
    <source>
        <dbReference type="ARBA" id="ARBA00004245"/>
    </source>
</evidence>
<evidence type="ECO:0000256" key="1">
    <source>
        <dbReference type="ARBA" id="ARBA00004123"/>
    </source>
</evidence>
<dbReference type="GO" id="GO:0051028">
    <property type="term" value="P:mRNA transport"/>
    <property type="evidence" value="ECO:0007669"/>
    <property type="project" value="UniProtKB-KW"/>
</dbReference>
<reference evidence="14" key="1">
    <citation type="submission" date="2023-03" db="EMBL/GenBank/DDBJ databases">
        <title>Mating type loci evolution in Malassezia.</title>
        <authorList>
            <person name="Coelho M.A."/>
        </authorList>
    </citation>
    <scope>NUCLEOTIDE SEQUENCE</scope>
    <source>
        <strain evidence="14">CBS 11721</strain>
    </source>
</reference>
<accession>A0AAF0EZK5</accession>
<keyword evidence="12" id="KW-0539">Nucleus</keyword>
<evidence type="ECO:0000256" key="8">
    <source>
        <dbReference type="ARBA" id="ARBA00022927"/>
    </source>
</evidence>
<dbReference type="InterPro" id="IPR019763">
    <property type="entry name" value="Dynein_light_1/2_CS"/>
</dbReference>
<comment type="similarity">
    <text evidence="3 13">Belongs to the dynein light chain family.</text>
</comment>
<dbReference type="GO" id="GO:0045505">
    <property type="term" value="F:dynein intermediate chain binding"/>
    <property type="evidence" value="ECO:0007669"/>
    <property type="project" value="TreeGrafter"/>
</dbReference>
<dbReference type="SMART" id="SM01375">
    <property type="entry name" value="Dynein_light"/>
    <property type="match status" value="1"/>
</dbReference>
<keyword evidence="6 13" id="KW-0493">Microtubule</keyword>
<dbReference type="PANTHER" id="PTHR11886">
    <property type="entry name" value="DYNEIN LIGHT CHAIN"/>
    <property type="match status" value="1"/>
</dbReference>
<name>A0AAF0EZK5_9BASI</name>
<dbReference type="GO" id="GO:0005634">
    <property type="term" value="C:nucleus"/>
    <property type="evidence" value="ECO:0007669"/>
    <property type="project" value="UniProtKB-SubCell"/>
</dbReference>
<keyword evidence="4 13" id="KW-0813">Transport</keyword>
<dbReference type="Gene3D" id="3.30.740.10">
    <property type="entry name" value="Protein Inhibitor Of Neuronal Nitric Oxide Synthase"/>
    <property type="match status" value="1"/>
</dbReference>
<comment type="subcellular location">
    <subcellularLocation>
        <location evidence="2 13">Cytoplasm</location>
        <location evidence="2 13">Cytoskeleton</location>
    </subcellularLocation>
    <subcellularLocation>
        <location evidence="1">Nucleus</location>
    </subcellularLocation>
</comment>
<dbReference type="Proteomes" id="UP001219933">
    <property type="component" value="Chromosome 3"/>
</dbReference>
<evidence type="ECO:0000256" key="6">
    <source>
        <dbReference type="ARBA" id="ARBA00022701"/>
    </source>
</evidence>
<organism evidence="14 15">
    <name type="scientific">Malassezia cuniculi</name>
    <dbReference type="NCBI Taxonomy" id="948313"/>
    <lineage>
        <taxon>Eukaryota</taxon>
        <taxon>Fungi</taxon>
        <taxon>Dikarya</taxon>
        <taxon>Basidiomycota</taxon>
        <taxon>Ustilaginomycotina</taxon>
        <taxon>Malasseziomycetes</taxon>
        <taxon>Malasseziales</taxon>
        <taxon>Malasseziaceae</taxon>
        <taxon>Malassezia</taxon>
    </lineage>
</organism>
<dbReference type="Pfam" id="PF01221">
    <property type="entry name" value="Dynein_light"/>
    <property type="match status" value="1"/>
</dbReference>
<comment type="subunit">
    <text evidence="13">Cytoplasmic dynein consists of two catalytic heavy chains (HCs) and a number of non-catalytic subunits which present intermediate chains (ICs), light intermediate chains (LICs) and light chains (LCs).</text>
</comment>